<sequence length="25" mass="2936">MFCFCIPVLFYYSHDLCIVTSGTKF</sequence>
<protein>
    <submittedName>
        <fullName evidence="1">Uncharacterized protein</fullName>
    </submittedName>
</protein>
<dbReference type="EMBL" id="GGEC01059901">
    <property type="protein sequence ID" value="MBX40385.1"/>
    <property type="molecule type" value="Transcribed_RNA"/>
</dbReference>
<name>A0A2P2ND40_RHIMU</name>
<reference evidence="1" key="1">
    <citation type="submission" date="2018-02" db="EMBL/GenBank/DDBJ databases">
        <title>Rhizophora mucronata_Transcriptome.</title>
        <authorList>
            <person name="Meera S.P."/>
            <person name="Sreeshan A."/>
            <person name="Augustine A."/>
        </authorList>
    </citation>
    <scope>NUCLEOTIDE SEQUENCE</scope>
    <source>
        <tissue evidence="1">Leaf</tissue>
    </source>
</reference>
<proteinExistence type="predicted"/>
<accession>A0A2P2ND40</accession>
<evidence type="ECO:0000313" key="1">
    <source>
        <dbReference type="EMBL" id="MBX40385.1"/>
    </source>
</evidence>
<organism evidence="1">
    <name type="scientific">Rhizophora mucronata</name>
    <name type="common">Asiatic mangrove</name>
    <dbReference type="NCBI Taxonomy" id="61149"/>
    <lineage>
        <taxon>Eukaryota</taxon>
        <taxon>Viridiplantae</taxon>
        <taxon>Streptophyta</taxon>
        <taxon>Embryophyta</taxon>
        <taxon>Tracheophyta</taxon>
        <taxon>Spermatophyta</taxon>
        <taxon>Magnoliopsida</taxon>
        <taxon>eudicotyledons</taxon>
        <taxon>Gunneridae</taxon>
        <taxon>Pentapetalae</taxon>
        <taxon>rosids</taxon>
        <taxon>fabids</taxon>
        <taxon>Malpighiales</taxon>
        <taxon>Rhizophoraceae</taxon>
        <taxon>Rhizophora</taxon>
    </lineage>
</organism>
<dbReference type="AlphaFoldDB" id="A0A2P2ND40"/>